<gene>
    <name evidence="4" type="ORF">MNBD_GAMMA24-280</name>
</gene>
<dbReference type="Gene3D" id="3.30.1490.20">
    <property type="entry name" value="ATP-grasp fold, A domain"/>
    <property type="match status" value="1"/>
</dbReference>
<keyword evidence="2 4" id="KW-0436">Ligase</keyword>
<proteinExistence type="inferred from homology"/>
<evidence type="ECO:0000259" key="3">
    <source>
        <dbReference type="PROSITE" id="PS50975"/>
    </source>
</evidence>
<evidence type="ECO:0000256" key="2">
    <source>
        <dbReference type="ARBA" id="ARBA00022598"/>
    </source>
</evidence>
<evidence type="ECO:0000313" key="4">
    <source>
        <dbReference type="EMBL" id="VAX12057.1"/>
    </source>
</evidence>
<name>A0A3B1C567_9ZZZZ</name>
<dbReference type="GO" id="GO:0005524">
    <property type="term" value="F:ATP binding"/>
    <property type="evidence" value="ECO:0007669"/>
    <property type="project" value="InterPro"/>
</dbReference>
<reference evidence="4" key="1">
    <citation type="submission" date="2018-06" db="EMBL/GenBank/DDBJ databases">
        <authorList>
            <person name="Zhirakovskaya E."/>
        </authorList>
    </citation>
    <scope>NUCLEOTIDE SEQUENCE</scope>
</reference>
<dbReference type="EMBL" id="UOFZ01000010">
    <property type="protein sequence ID" value="VAX12057.1"/>
    <property type="molecule type" value="Genomic_DNA"/>
</dbReference>
<dbReference type="PROSITE" id="PS50975">
    <property type="entry name" value="ATP_GRASP"/>
    <property type="match status" value="1"/>
</dbReference>
<dbReference type="Gene3D" id="3.30.470.20">
    <property type="entry name" value="ATP-grasp fold, B domain"/>
    <property type="match status" value="1"/>
</dbReference>
<dbReference type="AlphaFoldDB" id="A0A3B1C567"/>
<organism evidence="4">
    <name type="scientific">hydrothermal vent metagenome</name>
    <dbReference type="NCBI Taxonomy" id="652676"/>
    <lineage>
        <taxon>unclassified sequences</taxon>
        <taxon>metagenomes</taxon>
        <taxon>ecological metagenomes</taxon>
    </lineage>
</organism>
<comment type="similarity">
    <text evidence="1">Belongs to the D-alanine--D-alanine ligase family.</text>
</comment>
<dbReference type="SUPFAM" id="SSF56059">
    <property type="entry name" value="Glutathione synthetase ATP-binding domain-like"/>
    <property type="match status" value="1"/>
</dbReference>
<dbReference type="Pfam" id="PF07478">
    <property type="entry name" value="Dala_Dala_lig_C"/>
    <property type="match status" value="1"/>
</dbReference>
<dbReference type="PANTHER" id="PTHR23132:SF23">
    <property type="entry name" value="D-ALANINE--D-ALANINE LIGASE B"/>
    <property type="match status" value="1"/>
</dbReference>
<evidence type="ECO:0000256" key="1">
    <source>
        <dbReference type="ARBA" id="ARBA00010871"/>
    </source>
</evidence>
<dbReference type="InterPro" id="IPR011761">
    <property type="entry name" value="ATP-grasp"/>
</dbReference>
<accession>A0A3B1C567</accession>
<dbReference type="InterPro" id="IPR013815">
    <property type="entry name" value="ATP_grasp_subdomain_1"/>
</dbReference>
<sequence>MHIEIITTPNEALKESGFGALKACNSVLDAIQRMGGYSVRLNVCETKECLDAVVKRKPGLVILAVKYIPVKNEENIWLSDYFARHRINFTGSSRDVLEFDSNKVLAKTHLINKGINTANYFIARPGQYKNENELPITFPLFLKPLDAANGNGIDDLSFVTNFRGYESKVASLYDTFNQPILVEEYMDGREFTVAVIKTRNKKLFVSAVEVIPPTSTHGLRILGAQTKKDDSEKLIEIVDDKVKNRVTTLAIDAFNALDVRDFGRIDIKTNNQGKCFFMEANLVPGMTYGSSYFPEACGIANKLAYHKVIELMLEDGLARAFSTLPPHIQPDSDDKFVAAI</sequence>
<feature type="domain" description="ATP-grasp" evidence="3">
    <location>
        <begin position="107"/>
        <end position="310"/>
    </location>
</feature>
<dbReference type="GO" id="GO:0008716">
    <property type="term" value="F:D-alanine-D-alanine ligase activity"/>
    <property type="evidence" value="ECO:0007669"/>
    <property type="project" value="UniProtKB-EC"/>
</dbReference>
<dbReference type="GO" id="GO:0046872">
    <property type="term" value="F:metal ion binding"/>
    <property type="evidence" value="ECO:0007669"/>
    <property type="project" value="InterPro"/>
</dbReference>
<dbReference type="EC" id="6.3.2.4" evidence="4"/>
<dbReference type="PANTHER" id="PTHR23132">
    <property type="entry name" value="D-ALANINE--D-ALANINE LIGASE"/>
    <property type="match status" value="1"/>
</dbReference>
<protein>
    <submittedName>
        <fullName evidence="4">D-alanine--D-alanine ligase</fullName>
        <ecNumber evidence="4">6.3.2.4</ecNumber>
    </submittedName>
</protein>
<dbReference type="InterPro" id="IPR011095">
    <property type="entry name" value="Dala_Dala_lig_C"/>
</dbReference>